<evidence type="ECO:0000313" key="3">
    <source>
        <dbReference type="Proteomes" id="UP000294856"/>
    </source>
</evidence>
<dbReference type="Proteomes" id="UP000294856">
    <property type="component" value="Unassembled WGS sequence"/>
</dbReference>
<dbReference type="EMBL" id="SMFR01000004">
    <property type="protein sequence ID" value="TCJ94335.1"/>
    <property type="molecule type" value="Genomic_DNA"/>
</dbReference>
<dbReference type="OrthoDB" id="9966452at2"/>
<keyword evidence="3" id="KW-1185">Reference proteome</keyword>
<sequence length="70" mass="7215">MTEDQVQQRKNLFMGGIAALGGVGLFIVLFSVFGVEPSGLTGAVTTGLLIAAAGCFGSAARIKRDARRDS</sequence>
<comment type="caution">
    <text evidence="2">The sequence shown here is derived from an EMBL/GenBank/DDBJ whole genome shotgun (WGS) entry which is preliminary data.</text>
</comment>
<organism evidence="2 3">
    <name type="scientific">Nocardia alba</name>
    <dbReference type="NCBI Taxonomy" id="225051"/>
    <lineage>
        <taxon>Bacteria</taxon>
        <taxon>Bacillati</taxon>
        <taxon>Actinomycetota</taxon>
        <taxon>Actinomycetes</taxon>
        <taxon>Mycobacteriales</taxon>
        <taxon>Nocardiaceae</taxon>
        <taxon>Nocardia</taxon>
    </lineage>
</organism>
<keyword evidence="1" id="KW-1133">Transmembrane helix</keyword>
<protein>
    <submittedName>
        <fullName evidence="2">Uncharacterized protein</fullName>
    </submittedName>
</protein>
<dbReference type="RefSeq" id="WP_067448240.1">
    <property type="nucleotide sequence ID" value="NZ_SMFR01000004.1"/>
</dbReference>
<proteinExistence type="predicted"/>
<dbReference type="AlphaFoldDB" id="A0A4V2PAN9"/>
<name>A0A4V2PAN9_9NOCA</name>
<reference evidence="2 3" key="1">
    <citation type="submission" date="2019-03" db="EMBL/GenBank/DDBJ databases">
        <title>Genomic Encyclopedia of Type Strains, Phase IV (KMG-IV): sequencing the most valuable type-strain genomes for metagenomic binning, comparative biology and taxonomic classification.</title>
        <authorList>
            <person name="Goeker M."/>
        </authorList>
    </citation>
    <scope>NUCLEOTIDE SEQUENCE [LARGE SCALE GENOMIC DNA]</scope>
    <source>
        <strain evidence="2 3">DSM 44684</strain>
    </source>
</reference>
<keyword evidence="1" id="KW-0472">Membrane</keyword>
<gene>
    <name evidence="2" type="ORF">DFR71_4934</name>
</gene>
<accession>A0A4V2PAN9</accession>
<feature type="transmembrane region" description="Helical" evidence="1">
    <location>
        <begin position="39"/>
        <end position="60"/>
    </location>
</feature>
<keyword evidence="1" id="KW-0812">Transmembrane</keyword>
<feature type="transmembrane region" description="Helical" evidence="1">
    <location>
        <begin position="12"/>
        <end position="33"/>
    </location>
</feature>
<evidence type="ECO:0000256" key="1">
    <source>
        <dbReference type="SAM" id="Phobius"/>
    </source>
</evidence>
<evidence type="ECO:0000313" key="2">
    <source>
        <dbReference type="EMBL" id="TCJ94335.1"/>
    </source>
</evidence>